<keyword evidence="2" id="KW-1185">Reference proteome</keyword>
<name>A0AAV6RB03_SOLSE</name>
<reference evidence="1 2" key="1">
    <citation type="journal article" date="2021" name="Sci. Rep.">
        <title>Chromosome anchoring in Senegalese sole (Solea senegalensis) reveals sex-associated markers and genome rearrangements in flatfish.</title>
        <authorList>
            <person name="Guerrero-Cozar I."/>
            <person name="Gomez-Garrido J."/>
            <person name="Berbel C."/>
            <person name="Martinez-Blanch J.F."/>
            <person name="Alioto T."/>
            <person name="Claros M.G."/>
            <person name="Gagnaire P.A."/>
            <person name="Manchado M."/>
        </authorList>
    </citation>
    <scope>NUCLEOTIDE SEQUENCE [LARGE SCALE GENOMIC DNA]</scope>
    <source>
        <strain evidence="1">Sse05_10M</strain>
    </source>
</reference>
<comment type="caution">
    <text evidence="1">The sequence shown here is derived from an EMBL/GenBank/DDBJ whole genome shotgun (WGS) entry which is preliminary data.</text>
</comment>
<organism evidence="1 2">
    <name type="scientific">Solea senegalensis</name>
    <name type="common">Senegalese sole</name>
    <dbReference type="NCBI Taxonomy" id="28829"/>
    <lineage>
        <taxon>Eukaryota</taxon>
        <taxon>Metazoa</taxon>
        <taxon>Chordata</taxon>
        <taxon>Craniata</taxon>
        <taxon>Vertebrata</taxon>
        <taxon>Euteleostomi</taxon>
        <taxon>Actinopterygii</taxon>
        <taxon>Neopterygii</taxon>
        <taxon>Teleostei</taxon>
        <taxon>Neoteleostei</taxon>
        <taxon>Acanthomorphata</taxon>
        <taxon>Carangaria</taxon>
        <taxon>Pleuronectiformes</taxon>
        <taxon>Pleuronectoidei</taxon>
        <taxon>Soleidae</taxon>
        <taxon>Solea</taxon>
    </lineage>
</organism>
<gene>
    <name evidence="1" type="ORF">JOB18_005067</name>
</gene>
<evidence type="ECO:0000313" key="1">
    <source>
        <dbReference type="EMBL" id="KAG7501705.1"/>
    </source>
</evidence>
<dbReference type="AlphaFoldDB" id="A0AAV6RB03"/>
<proteinExistence type="predicted"/>
<dbReference type="EMBL" id="JAGKHQ010000012">
    <property type="protein sequence ID" value="KAG7501705.1"/>
    <property type="molecule type" value="Genomic_DNA"/>
</dbReference>
<protein>
    <submittedName>
        <fullName evidence="1">Uncharacterized protein</fullName>
    </submittedName>
</protein>
<accession>A0AAV6RB03</accession>
<evidence type="ECO:0000313" key="2">
    <source>
        <dbReference type="Proteomes" id="UP000693946"/>
    </source>
</evidence>
<dbReference type="Proteomes" id="UP000693946">
    <property type="component" value="Linkage Group LG2"/>
</dbReference>
<sequence>MAGTQTLTQVCCSRANPCLHRQALNLSFHSQRTIQFNHDQRGSKSFRLPVFRKPADFPGQKAEQAAINYKEILSSCRRFVTTPVSKANRYTLFGSLVPCTAAMPNPGPQILLQQITDRHEGRVRYRARSSIIIPILSTLSRLTGKQHAEVVPPHSPIKIARRIINEISDNLSAQRKLPAR</sequence>